<dbReference type="SUPFAM" id="SSF56601">
    <property type="entry name" value="beta-lactamase/transpeptidase-like"/>
    <property type="match status" value="1"/>
</dbReference>
<dbReference type="Gene3D" id="3.40.710.10">
    <property type="entry name" value="DD-peptidase/beta-lactamase superfamily"/>
    <property type="match status" value="1"/>
</dbReference>
<evidence type="ECO:0000256" key="10">
    <source>
        <dbReference type="SAM" id="MobiDB-lite"/>
    </source>
</evidence>
<organism evidence="14 15">
    <name type="scientific">Candidatus Allofournierella pullistercoris</name>
    <dbReference type="NCBI Taxonomy" id="2838597"/>
    <lineage>
        <taxon>Bacteria</taxon>
        <taxon>Bacillati</taxon>
        <taxon>Bacillota</taxon>
        <taxon>Clostridia</taxon>
        <taxon>Eubacteriales</taxon>
        <taxon>Oscillospiraceae</taxon>
        <taxon>Allofournierella</taxon>
    </lineage>
</organism>
<evidence type="ECO:0000256" key="8">
    <source>
        <dbReference type="PIRSR" id="PIRSR618044-2"/>
    </source>
</evidence>
<protein>
    <submittedName>
        <fullName evidence="14">D-alanyl-D-alanine carboxypeptidase</fullName>
    </submittedName>
</protein>
<dbReference type="Pfam" id="PF00768">
    <property type="entry name" value="Peptidase_S11"/>
    <property type="match status" value="1"/>
</dbReference>
<evidence type="ECO:0000256" key="11">
    <source>
        <dbReference type="SAM" id="Phobius"/>
    </source>
</evidence>
<evidence type="ECO:0000256" key="2">
    <source>
        <dbReference type="ARBA" id="ARBA00022729"/>
    </source>
</evidence>
<evidence type="ECO:0000256" key="7">
    <source>
        <dbReference type="PIRSR" id="PIRSR618044-1"/>
    </source>
</evidence>
<evidence type="ECO:0000313" key="15">
    <source>
        <dbReference type="Proteomes" id="UP000713596"/>
    </source>
</evidence>
<evidence type="ECO:0000256" key="9">
    <source>
        <dbReference type="RuleBase" id="RU004016"/>
    </source>
</evidence>
<comment type="similarity">
    <text evidence="1 9">Belongs to the peptidase S11 family.</text>
</comment>
<keyword evidence="3" id="KW-0378">Hydrolase</keyword>
<dbReference type="AlphaFoldDB" id="A0A948T292"/>
<dbReference type="InterPro" id="IPR001967">
    <property type="entry name" value="Peptidase_S11_N"/>
</dbReference>
<keyword evidence="11" id="KW-1133">Transmembrane helix</keyword>
<evidence type="ECO:0000259" key="13">
    <source>
        <dbReference type="Pfam" id="PF00768"/>
    </source>
</evidence>
<gene>
    <name evidence="14" type="ORF">H9882_04040</name>
</gene>
<dbReference type="GO" id="GO:0006508">
    <property type="term" value="P:proteolysis"/>
    <property type="evidence" value="ECO:0007669"/>
    <property type="project" value="InterPro"/>
</dbReference>
<keyword evidence="11" id="KW-0472">Membrane</keyword>
<dbReference type="InterPro" id="IPR018044">
    <property type="entry name" value="Peptidase_S11"/>
</dbReference>
<name>A0A948T292_9FIRM</name>
<keyword evidence="5" id="KW-0573">Peptidoglycan synthesis</keyword>
<comment type="caution">
    <text evidence="14">The sequence shown here is derived from an EMBL/GenBank/DDBJ whole genome shotgun (WGS) entry which is preliminary data.</text>
</comment>
<dbReference type="GO" id="GO:0071555">
    <property type="term" value="P:cell wall organization"/>
    <property type="evidence" value="ECO:0007669"/>
    <property type="project" value="UniProtKB-KW"/>
</dbReference>
<feature type="chain" id="PRO_5037622802" evidence="12">
    <location>
        <begin position="24"/>
        <end position="472"/>
    </location>
</feature>
<evidence type="ECO:0000256" key="4">
    <source>
        <dbReference type="ARBA" id="ARBA00022960"/>
    </source>
</evidence>
<feature type="active site" evidence="7">
    <location>
        <position position="118"/>
    </location>
</feature>
<feature type="domain" description="Peptidase S11 D-alanyl-D-alanine carboxypeptidase A N-terminal" evidence="13">
    <location>
        <begin position="25"/>
        <end position="262"/>
    </location>
</feature>
<dbReference type="PANTHER" id="PTHR21581:SF6">
    <property type="entry name" value="TRAFFICKING PROTEIN PARTICLE COMPLEX SUBUNIT 12"/>
    <property type="match status" value="1"/>
</dbReference>
<reference evidence="14" key="2">
    <citation type="submission" date="2021-04" db="EMBL/GenBank/DDBJ databases">
        <authorList>
            <person name="Gilroy R."/>
        </authorList>
    </citation>
    <scope>NUCLEOTIDE SEQUENCE</scope>
    <source>
        <strain evidence="14">B5_2728</strain>
    </source>
</reference>
<proteinExistence type="inferred from homology"/>
<keyword evidence="4" id="KW-0133">Cell shape</keyword>
<dbReference type="GO" id="GO:0009252">
    <property type="term" value="P:peptidoglycan biosynthetic process"/>
    <property type="evidence" value="ECO:0007669"/>
    <property type="project" value="UniProtKB-KW"/>
</dbReference>
<keyword evidence="14" id="KW-0645">Protease</keyword>
<keyword evidence="14" id="KW-0121">Carboxypeptidase</keyword>
<reference evidence="14" key="1">
    <citation type="journal article" date="2021" name="PeerJ">
        <title>Extensive microbial diversity within the chicken gut microbiome revealed by metagenomics and culture.</title>
        <authorList>
            <person name="Gilroy R."/>
            <person name="Ravi A."/>
            <person name="Getino M."/>
            <person name="Pursley I."/>
            <person name="Horton D.L."/>
            <person name="Alikhan N.F."/>
            <person name="Baker D."/>
            <person name="Gharbi K."/>
            <person name="Hall N."/>
            <person name="Watson M."/>
            <person name="Adriaenssens E.M."/>
            <person name="Foster-Nyarko E."/>
            <person name="Jarju S."/>
            <person name="Secka A."/>
            <person name="Antonio M."/>
            <person name="Oren A."/>
            <person name="Chaudhuri R.R."/>
            <person name="La Ragione R."/>
            <person name="Hildebrand F."/>
            <person name="Pallen M.J."/>
        </authorList>
    </citation>
    <scope>NUCLEOTIDE SEQUENCE</scope>
    <source>
        <strain evidence="14">B5_2728</strain>
    </source>
</reference>
<keyword evidence="11" id="KW-0812">Transmembrane</keyword>
<dbReference type="GO" id="GO:0008360">
    <property type="term" value="P:regulation of cell shape"/>
    <property type="evidence" value="ECO:0007669"/>
    <property type="project" value="UniProtKB-KW"/>
</dbReference>
<dbReference type="PRINTS" id="PR00725">
    <property type="entry name" value="DADACBPTASE1"/>
</dbReference>
<dbReference type="EMBL" id="JAHLFP010000031">
    <property type="protein sequence ID" value="MBU3806045.1"/>
    <property type="molecule type" value="Genomic_DNA"/>
</dbReference>
<accession>A0A948T292</accession>
<evidence type="ECO:0000256" key="12">
    <source>
        <dbReference type="SAM" id="SignalP"/>
    </source>
</evidence>
<feature type="binding site" evidence="8">
    <location>
        <position position="233"/>
    </location>
    <ligand>
        <name>substrate</name>
    </ligand>
</feature>
<evidence type="ECO:0000256" key="3">
    <source>
        <dbReference type="ARBA" id="ARBA00022801"/>
    </source>
</evidence>
<dbReference type="PANTHER" id="PTHR21581">
    <property type="entry name" value="D-ALANYL-D-ALANINE CARBOXYPEPTIDASE"/>
    <property type="match status" value="1"/>
</dbReference>
<feature type="transmembrane region" description="Helical" evidence="11">
    <location>
        <begin position="391"/>
        <end position="415"/>
    </location>
</feature>
<keyword evidence="6" id="KW-0961">Cell wall biogenesis/degradation</keyword>
<feature type="active site" description="Proton acceptor" evidence="7">
    <location>
        <position position="61"/>
    </location>
</feature>
<feature type="region of interest" description="Disordered" evidence="10">
    <location>
        <begin position="445"/>
        <end position="472"/>
    </location>
</feature>
<evidence type="ECO:0000256" key="6">
    <source>
        <dbReference type="ARBA" id="ARBA00023316"/>
    </source>
</evidence>
<keyword evidence="2 12" id="KW-0732">Signal</keyword>
<sequence length="472" mass="51861">MKQIVAALLVGLCVAVLAPFASAQEIAAVTSEAYLVMDADTGQVILEKNPDKQMYPASITKIMTIALAIQQAGGDWAQQRVISKEVTTNLEPGSSHVALLEGEQVKLEDLIYATQLESANDGANALAEFFSPDGTIAGGVERMNQTAQQLGLTSTQYRNPHGLHDPEHYTTARDMAHLLRWALEIPGFSDVFCRKDSWPMEATNLQPERRFWCADLMRVGGPTYYREYVLGSKTGFHNQAGHTLVTYAQQGDMRLICVVLKSAGSRVHFKDAALLLDYAFEHFRRVELTAPAQLASVPLLGGDTQLGTLTVHPASATALLHEQFTPEQVTAEYRLPEYYILGQAFDGVLEYRLPDNEVQPSLVASPSVSVTGLSELLEQNTFVPQKEDGHLLQGVGITLGIILVIVGTGAAIRLIRKSGKEQAKERKTILEDEIAGNPFIVNAISPRWQQRTPKKPKPIQRNRPGGSKVRRR</sequence>
<evidence type="ECO:0000313" key="14">
    <source>
        <dbReference type="EMBL" id="MBU3806045.1"/>
    </source>
</evidence>
<dbReference type="InterPro" id="IPR012338">
    <property type="entry name" value="Beta-lactam/transpept-like"/>
</dbReference>
<feature type="signal peptide" evidence="12">
    <location>
        <begin position="1"/>
        <end position="23"/>
    </location>
</feature>
<dbReference type="GO" id="GO:0009002">
    <property type="term" value="F:serine-type D-Ala-D-Ala carboxypeptidase activity"/>
    <property type="evidence" value="ECO:0007669"/>
    <property type="project" value="InterPro"/>
</dbReference>
<evidence type="ECO:0000256" key="1">
    <source>
        <dbReference type="ARBA" id="ARBA00007164"/>
    </source>
</evidence>
<evidence type="ECO:0000256" key="5">
    <source>
        <dbReference type="ARBA" id="ARBA00022984"/>
    </source>
</evidence>
<feature type="active site" description="Acyl-ester intermediate" evidence="7">
    <location>
        <position position="58"/>
    </location>
</feature>
<dbReference type="Proteomes" id="UP000713596">
    <property type="component" value="Unassembled WGS sequence"/>
</dbReference>